<evidence type="ECO:0000313" key="2">
    <source>
        <dbReference type="Proteomes" id="UP000663255"/>
    </source>
</evidence>
<dbReference type="Proteomes" id="UP000663255">
    <property type="component" value="Chromosome 1"/>
</dbReference>
<dbReference type="EMBL" id="CP043893">
    <property type="protein sequence ID" value="QOI49873.1"/>
    <property type="molecule type" value="Genomic_DNA"/>
</dbReference>
<dbReference type="AlphaFoldDB" id="A0AAP9WHH6"/>
<organism evidence="1 2">
    <name type="scientific">Leptospira interrogans serovar Bataviae</name>
    <dbReference type="NCBI Taxonomy" id="312175"/>
    <lineage>
        <taxon>Bacteria</taxon>
        <taxon>Pseudomonadati</taxon>
        <taxon>Spirochaetota</taxon>
        <taxon>Spirochaetia</taxon>
        <taxon>Leptospirales</taxon>
        <taxon>Leptospiraceae</taxon>
        <taxon>Leptospira</taxon>
    </lineage>
</organism>
<name>A0AAP9WHH6_LEPIR</name>
<reference evidence="1" key="1">
    <citation type="submission" date="2019-09" db="EMBL/GenBank/DDBJ databases">
        <title>Comparative Genomics of Leptospira interrogans Reveals Genome Plasticity - A Common Adaptive Strategy for Survival in Various Hosts.</title>
        <authorList>
            <person name="Ramli S.R."/>
            <person name="Bunk B."/>
            <person name="Goris M."/>
            <person name="Bhuju S."/>
            <person name="Jarek M."/>
            <person name="Sproer C."/>
            <person name="Mustakim S."/>
            <person name="Strommenger B."/>
            <person name="Pessler F."/>
        </authorList>
    </citation>
    <scope>NUCLEOTIDE SEQUENCE</scope>
    <source>
        <strain evidence="1">1489</strain>
    </source>
</reference>
<accession>A0AAP9WHH6</accession>
<gene>
    <name evidence="1" type="ORF">Lepto1489_04950</name>
</gene>
<evidence type="ECO:0000313" key="1">
    <source>
        <dbReference type="EMBL" id="QOI49873.1"/>
    </source>
</evidence>
<proteinExistence type="predicted"/>
<sequence>MQFIDQSGEPGPAAYGSRIRPGFFVLNSCYIRVVESSIVQIDKADSNHRSHKIEQMEDRFLIFLFYL</sequence>
<protein>
    <submittedName>
        <fullName evidence="1">Uncharacterized protein</fullName>
    </submittedName>
</protein>